<dbReference type="Proteomes" id="UP000310639">
    <property type="component" value="Chromosome"/>
</dbReference>
<dbReference type="Gene3D" id="3.20.20.80">
    <property type="entry name" value="Glycosidases"/>
    <property type="match status" value="1"/>
</dbReference>
<dbReference type="FunFam" id="3.90.400.10:FF:000002">
    <property type="entry name" value="Sucrose isomerase"/>
    <property type="match status" value="1"/>
</dbReference>
<comment type="similarity">
    <text evidence="1">Belongs to the glycosyl hydrolase 13 family.</text>
</comment>
<dbReference type="InterPro" id="IPR017853">
    <property type="entry name" value="GH"/>
</dbReference>
<dbReference type="SUPFAM" id="SSF51011">
    <property type="entry name" value="Glycosyl hydrolase domain"/>
    <property type="match status" value="1"/>
</dbReference>
<keyword evidence="3" id="KW-0326">Glycosidase</keyword>
<keyword evidence="2" id="KW-0378">Hydrolase</keyword>
<dbReference type="GO" id="GO:0009313">
    <property type="term" value="P:oligosaccharide catabolic process"/>
    <property type="evidence" value="ECO:0007669"/>
    <property type="project" value="TreeGrafter"/>
</dbReference>
<dbReference type="InterPro" id="IPR013780">
    <property type="entry name" value="Glyco_hydro_b"/>
</dbReference>
<protein>
    <submittedName>
        <fullName evidence="5">DUF3459 domain-containing protein</fullName>
    </submittedName>
</protein>
<evidence type="ECO:0000256" key="3">
    <source>
        <dbReference type="ARBA" id="ARBA00023295"/>
    </source>
</evidence>
<dbReference type="InterPro" id="IPR006047">
    <property type="entry name" value="GH13_cat_dom"/>
</dbReference>
<gene>
    <name evidence="5" type="ORF">FBF37_02280</name>
</gene>
<dbReference type="InterPro" id="IPR045857">
    <property type="entry name" value="O16G_dom_2"/>
</dbReference>
<dbReference type="Gene3D" id="3.90.400.10">
    <property type="entry name" value="Oligo-1,6-glucosidase, Domain 2"/>
    <property type="match status" value="1"/>
</dbReference>
<dbReference type="KEGG" id="nft:FBF37_02280"/>
<accession>A0A4P9A387</accession>
<dbReference type="PANTHER" id="PTHR10357">
    <property type="entry name" value="ALPHA-AMYLASE FAMILY MEMBER"/>
    <property type="match status" value="1"/>
</dbReference>
<reference evidence="5 6" key="1">
    <citation type="submission" date="2019-04" db="EMBL/GenBank/DDBJ databases">
        <title>Saccharibacteria TM7 genomes.</title>
        <authorList>
            <person name="Bor B."/>
            <person name="He X."/>
            <person name="Chen T."/>
            <person name="Dewhirst F.E."/>
        </authorList>
    </citation>
    <scope>NUCLEOTIDE SEQUENCE [LARGE SCALE GENOMIC DNA]</scope>
    <source>
        <strain evidence="5 6">BB001</strain>
    </source>
</reference>
<evidence type="ECO:0000313" key="5">
    <source>
        <dbReference type="EMBL" id="QCT42287.1"/>
    </source>
</evidence>
<dbReference type="OrthoDB" id="9805159at2"/>
<dbReference type="GO" id="GO:0004556">
    <property type="term" value="F:alpha-amylase activity"/>
    <property type="evidence" value="ECO:0007669"/>
    <property type="project" value="TreeGrafter"/>
</dbReference>
<evidence type="ECO:0000259" key="4">
    <source>
        <dbReference type="SMART" id="SM00642"/>
    </source>
</evidence>
<evidence type="ECO:0000313" key="6">
    <source>
        <dbReference type="Proteomes" id="UP000310639"/>
    </source>
</evidence>
<evidence type="ECO:0000256" key="1">
    <source>
        <dbReference type="ARBA" id="ARBA00008061"/>
    </source>
</evidence>
<dbReference type="RefSeq" id="WP_138079092.1">
    <property type="nucleotide sequence ID" value="NZ_CP040004.1"/>
</dbReference>
<dbReference type="PANTHER" id="PTHR10357:SF179">
    <property type="entry name" value="NEUTRAL AND BASIC AMINO ACID TRANSPORT PROTEIN RBAT"/>
    <property type="match status" value="1"/>
</dbReference>
<dbReference type="EMBL" id="CP040004">
    <property type="protein sequence ID" value="QCT42287.1"/>
    <property type="molecule type" value="Genomic_DNA"/>
</dbReference>
<name>A0A4P9A387_9BACT</name>
<evidence type="ECO:0000256" key="2">
    <source>
        <dbReference type="ARBA" id="ARBA00022801"/>
    </source>
</evidence>
<dbReference type="Gene3D" id="2.60.40.1180">
    <property type="entry name" value="Golgi alpha-mannosidase II"/>
    <property type="match status" value="1"/>
</dbReference>
<dbReference type="AlphaFoldDB" id="A0A4P9A387"/>
<keyword evidence="6" id="KW-1185">Reference proteome</keyword>
<sequence length="524" mass="60301">MTKAWRDVGSLYQIYPRSFRDLNGDGVGDLNGITLKMDYLSDLGVDAIWISPFFTSPMTDFGYDVADYQNVDPVFGGLDDFRMLLDEAHARDIKVMIDLVPCHTSDQHPWFVESRSGRGNPKRDWYVWRDGNDGHEPNNWISLAGGKSWTFDADSGQYYLHSFLPTQPDLNWDNPEVCLAIKDVVRFWFDMGVDGMRVDAIWGISKDPELRDDTVNYDFHGDSNSYGAYIHDHCKHGPHFQEYLHELASVCDEYDDKQMVFEFYPDERLGDIWQQYHDVIHVHPKATAFFMEHRQNDWHGEHTGWNIMNYVKAAGENIPFFCLGNHDQPRVTSRLGLPRSRALQFLNLLCPGVSVMYYGDEIGMEDVDLTQHDAQDGFHHSLQDDRNRARTPMQWNSSRYAGFANVLPWLPVHSNRKQVNVAKETKDPSSLLWLCRKLLELRHELPILRYGSMEKLDTGNGFVLGFRRQLDGRQLQIYINFADSVQTVWLPNSGRVIIGTNPDIRVDGDVLQLPGYGGVLIDIT</sequence>
<feature type="domain" description="Glycosyl hydrolase family 13 catalytic" evidence="4">
    <location>
        <begin position="13"/>
        <end position="390"/>
    </location>
</feature>
<dbReference type="SUPFAM" id="SSF51445">
    <property type="entry name" value="(Trans)glycosidases"/>
    <property type="match status" value="1"/>
</dbReference>
<dbReference type="SMART" id="SM00642">
    <property type="entry name" value="Aamy"/>
    <property type="match status" value="1"/>
</dbReference>
<dbReference type="Pfam" id="PF00128">
    <property type="entry name" value="Alpha-amylase"/>
    <property type="match status" value="1"/>
</dbReference>
<organism evidence="5 6">
    <name type="scientific">Candidatus Nanosynbacter featherlites</name>
    <dbReference type="NCBI Taxonomy" id="2572088"/>
    <lineage>
        <taxon>Bacteria</taxon>
        <taxon>Candidatus Saccharimonadota</taxon>
        <taxon>Candidatus Saccharimonadia</taxon>
        <taxon>Candidatus Nanosynbacterales</taxon>
        <taxon>Candidatus Nanosynbacteraceae</taxon>
        <taxon>Candidatus Nanosynbacter</taxon>
    </lineage>
</organism>
<proteinExistence type="inferred from homology"/>